<feature type="compositionally biased region" description="Low complexity" evidence="1">
    <location>
        <begin position="161"/>
        <end position="172"/>
    </location>
</feature>
<evidence type="ECO:0000256" key="1">
    <source>
        <dbReference type="SAM" id="MobiDB-lite"/>
    </source>
</evidence>
<reference evidence="2 3" key="1">
    <citation type="submission" date="2021-08" db="EMBL/GenBank/DDBJ databases">
        <title>Comparative Genomics Analysis of the Genus Qipengyuania Reveals Extensive Genetic Diversity and Metabolic Versatility, Including the Description of Fifteen Novel Species.</title>
        <authorList>
            <person name="Liu Y."/>
        </authorList>
    </citation>
    <scope>NUCLEOTIDE SEQUENCE [LARGE SCALE GENOMIC DNA]</scope>
    <source>
        <strain evidence="2 3">GH25</strain>
    </source>
</reference>
<evidence type="ECO:0000313" key="2">
    <source>
        <dbReference type="EMBL" id="MBX7489021.1"/>
    </source>
</evidence>
<proteinExistence type="predicted"/>
<feature type="compositionally biased region" description="Polar residues" evidence="1">
    <location>
        <begin position="173"/>
        <end position="204"/>
    </location>
</feature>
<feature type="region of interest" description="Disordered" evidence="1">
    <location>
        <begin position="261"/>
        <end position="285"/>
    </location>
</feature>
<evidence type="ECO:0008006" key="4">
    <source>
        <dbReference type="Google" id="ProtNLM"/>
    </source>
</evidence>
<accession>A0ABS7JII1</accession>
<evidence type="ECO:0000313" key="3">
    <source>
        <dbReference type="Proteomes" id="UP000776651"/>
    </source>
</evidence>
<comment type="caution">
    <text evidence="2">The sequence shown here is derived from an EMBL/GenBank/DDBJ whole genome shotgun (WGS) entry which is preliminary data.</text>
</comment>
<protein>
    <recommendedName>
        <fullName evidence="4">Terminase small subunit</fullName>
    </recommendedName>
</protein>
<name>A0ABS7JII1_9SPHN</name>
<sequence length="317" mass="34801">MTRRKDPAETRIPVAAEDLPAFDSVPVKYRHDGWTPARQKAFIGALADTGSVSRAARYVNMSPEGAYYLRRRPGSESFRRAWEAALDLGVQRLKDIAYERAIDGQLSPVFVAGKLKGFRRIRNDRLLMFCLRMNARDERGKRLAASYFDSDAARLHGGTGTSSSSVAVGQTGPSSSSVAIGQTGTSSSSVAIGQTKTSSSSTAPLPNPKPVRLGVSYTLPALSRAEKDDMNAAMVEHFDPVDMSLAEIEAMQTQLAEIARRKRDEDDGPPDHAIDTPFTQLTSSDWKAAGDLEDLIEVEDELEQWNEDEDHWRDNPG</sequence>
<keyword evidence="3" id="KW-1185">Reference proteome</keyword>
<feature type="compositionally biased region" description="Basic and acidic residues" evidence="1">
    <location>
        <begin position="261"/>
        <end position="274"/>
    </location>
</feature>
<dbReference type="RefSeq" id="WP_221598280.1">
    <property type="nucleotide sequence ID" value="NZ_JAIGNQ010000003.1"/>
</dbReference>
<organism evidence="2 3">
    <name type="scientific">Qipengyuania pacifica</name>
    <dbReference type="NCBI Taxonomy" id="2860199"/>
    <lineage>
        <taxon>Bacteria</taxon>
        <taxon>Pseudomonadati</taxon>
        <taxon>Pseudomonadota</taxon>
        <taxon>Alphaproteobacteria</taxon>
        <taxon>Sphingomonadales</taxon>
        <taxon>Erythrobacteraceae</taxon>
        <taxon>Qipengyuania</taxon>
    </lineage>
</organism>
<dbReference type="Proteomes" id="UP000776651">
    <property type="component" value="Unassembled WGS sequence"/>
</dbReference>
<gene>
    <name evidence="2" type="ORF">K3177_10905</name>
</gene>
<feature type="region of interest" description="Disordered" evidence="1">
    <location>
        <begin position="157"/>
        <end position="211"/>
    </location>
</feature>
<dbReference type="EMBL" id="JAIGNQ010000003">
    <property type="protein sequence ID" value="MBX7489021.1"/>
    <property type="molecule type" value="Genomic_DNA"/>
</dbReference>